<evidence type="ECO:0000256" key="1">
    <source>
        <dbReference type="ARBA" id="ARBA00022962"/>
    </source>
</evidence>
<dbReference type="PRINTS" id="PR00099">
    <property type="entry name" value="CPSGATASE"/>
</dbReference>
<dbReference type="InterPro" id="IPR006221">
    <property type="entry name" value="TrpG/PapA_dom"/>
</dbReference>
<dbReference type="EMBL" id="CP114052">
    <property type="protein sequence ID" value="WAW14350.1"/>
    <property type="molecule type" value="Genomic_DNA"/>
</dbReference>
<organism evidence="3 4">
    <name type="scientific">Peptostreptococcus equinus</name>
    <dbReference type="NCBI Taxonomy" id="3003601"/>
    <lineage>
        <taxon>Bacteria</taxon>
        <taxon>Bacillati</taxon>
        <taxon>Bacillota</taxon>
        <taxon>Clostridia</taxon>
        <taxon>Peptostreptococcales</taxon>
        <taxon>Peptostreptococcaceae</taxon>
        <taxon>Peptostreptococcus</taxon>
    </lineage>
</organism>
<dbReference type="PANTHER" id="PTHR43418:SF4">
    <property type="entry name" value="MULTIFUNCTIONAL TRYPTOPHAN BIOSYNTHESIS PROTEIN"/>
    <property type="match status" value="1"/>
</dbReference>
<dbReference type="PRINTS" id="PR00097">
    <property type="entry name" value="ANTSNTHASEII"/>
</dbReference>
<accession>A0ABY7JLW9</accession>
<name>A0ABY7JLW9_9FIRM</name>
<dbReference type="InterPro" id="IPR017926">
    <property type="entry name" value="GATASE"/>
</dbReference>
<dbReference type="PRINTS" id="PR00096">
    <property type="entry name" value="GATASE"/>
</dbReference>
<dbReference type="InterPro" id="IPR029062">
    <property type="entry name" value="Class_I_gatase-like"/>
</dbReference>
<dbReference type="PANTHER" id="PTHR43418">
    <property type="entry name" value="MULTIFUNCTIONAL TRYPTOPHAN BIOSYNTHESIS PROTEIN-RELATED"/>
    <property type="match status" value="1"/>
</dbReference>
<protein>
    <submittedName>
        <fullName evidence="3">Aminodeoxychorismate/anthranilate synthase component II</fullName>
    </submittedName>
</protein>
<dbReference type="Gene3D" id="3.40.50.880">
    <property type="match status" value="1"/>
</dbReference>
<dbReference type="PROSITE" id="PS51273">
    <property type="entry name" value="GATASE_TYPE_1"/>
    <property type="match status" value="1"/>
</dbReference>
<dbReference type="CDD" id="cd01743">
    <property type="entry name" value="GATase1_Anthranilate_Synthase"/>
    <property type="match status" value="1"/>
</dbReference>
<reference evidence="3" key="1">
    <citation type="submission" date="2022-12" db="EMBL/GenBank/DDBJ databases">
        <title>Peptostreptococcus.</title>
        <authorList>
            <person name="Lee S.H."/>
        </authorList>
    </citation>
    <scope>NUCLEOTIDE SEQUENCE</scope>
    <source>
        <strain evidence="3">CBA3647</strain>
    </source>
</reference>
<dbReference type="InterPro" id="IPR050472">
    <property type="entry name" value="Anth_synth/Amidotransfase"/>
</dbReference>
<dbReference type="SUPFAM" id="SSF52317">
    <property type="entry name" value="Class I glutamine amidotransferase-like"/>
    <property type="match status" value="1"/>
</dbReference>
<evidence type="ECO:0000259" key="2">
    <source>
        <dbReference type="Pfam" id="PF00117"/>
    </source>
</evidence>
<feature type="domain" description="Glutamine amidotransferase" evidence="2">
    <location>
        <begin position="4"/>
        <end position="185"/>
    </location>
</feature>
<dbReference type="Pfam" id="PF00117">
    <property type="entry name" value="GATase"/>
    <property type="match status" value="1"/>
</dbReference>
<evidence type="ECO:0000313" key="3">
    <source>
        <dbReference type="EMBL" id="WAW14350.1"/>
    </source>
</evidence>
<dbReference type="NCBIfam" id="TIGR00566">
    <property type="entry name" value="trpG_papA"/>
    <property type="match status" value="1"/>
</dbReference>
<keyword evidence="4" id="KW-1185">Reference proteome</keyword>
<dbReference type="Proteomes" id="UP001164187">
    <property type="component" value="Chromosome"/>
</dbReference>
<proteinExistence type="predicted"/>
<sequence>MYFILDNYDSFVYNIYAYFQEIGVEVQIKRIDEVDLQYIIDLNPKGIIISPGPGHPKDATLSLKAIDYFKEIKPILGVCLGHQAIGYYFGAKIEKGKKPIHGKIYKINHSEENIFKDIKNNINVTRYHSLIVNKDSVKNNFNINAISSDDVLMAMSHKQYPIYSVQFHPEAALTEYGHKMLKNFVNICERWYAKND</sequence>
<dbReference type="RefSeq" id="WP_269311019.1">
    <property type="nucleotide sequence ID" value="NZ_CP114052.1"/>
</dbReference>
<gene>
    <name evidence="3" type="ORF">O0R46_07000</name>
</gene>
<keyword evidence="1" id="KW-0315">Glutamine amidotransferase</keyword>
<evidence type="ECO:0000313" key="4">
    <source>
        <dbReference type="Proteomes" id="UP001164187"/>
    </source>
</evidence>